<dbReference type="PANTHER" id="PTHR43547:SF2">
    <property type="entry name" value="HYBRID SIGNAL TRANSDUCTION HISTIDINE KINASE C"/>
    <property type="match status" value="1"/>
</dbReference>
<keyword evidence="4" id="KW-0808">Transferase</keyword>
<dbReference type="eggNOG" id="COG2205">
    <property type="taxonomic scope" value="Bacteria"/>
</dbReference>
<proteinExistence type="predicted"/>
<keyword evidence="7" id="KW-0472">Membrane</keyword>
<keyword evidence="6" id="KW-0902">Two-component regulatory system</keyword>
<dbReference type="RefSeq" id="WP_006103301.1">
    <property type="nucleotide sequence ID" value="NZ_DS989857.1"/>
</dbReference>
<dbReference type="FunFam" id="3.30.565.10:FF:000006">
    <property type="entry name" value="Sensor histidine kinase WalK"/>
    <property type="match status" value="1"/>
</dbReference>
<dbReference type="OrthoDB" id="418136at2"/>
<keyword evidence="7" id="KW-1133">Transmembrane helix</keyword>
<dbReference type="PANTHER" id="PTHR43547">
    <property type="entry name" value="TWO-COMPONENT HISTIDINE KINASE"/>
    <property type="match status" value="1"/>
</dbReference>
<dbReference type="InterPro" id="IPR004358">
    <property type="entry name" value="Sig_transdc_His_kin-like_C"/>
</dbReference>
<evidence type="ECO:0000313" key="9">
    <source>
        <dbReference type="EMBL" id="EDX73601.1"/>
    </source>
</evidence>
<evidence type="ECO:0000256" key="4">
    <source>
        <dbReference type="ARBA" id="ARBA00022679"/>
    </source>
</evidence>
<evidence type="ECO:0000256" key="2">
    <source>
        <dbReference type="ARBA" id="ARBA00012438"/>
    </source>
</evidence>
<evidence type="ECO:0000256" key="6">
    <source>
        <dbReference type="ARBA" id="ARBA00023012"/>
    </source>
</evidence>
<dbReference type="Pfam" id="PF00512">
    <property type="entry name" value="HisKA"/>
    <property type="match status" value="1"/>
</dbReference>
<dbReference type="Gene3D" id="1.10.287.130">
    <property type="match status" value="1"/>
</dbReference>
<feature type="transmembrane region" description="Helical" evidence="7">
    <location>
        <begin position="21"/>
        <end position="39"/>
    </location>
</feature>
<evidence type="ECO:0000259" key="8">
    <source>
        <dbReference type="PROSITE" id="PS50109"/>
    </source>
</evidence>
<dbReference type="Pfam" id="PF02518">
    <property type="entry name" value="HATPase_c"/>
    <property type="match status" value="1"/>
</dbReference>
<name>B4VWZ5_9CYAN</name>
<dbReference type="CDD" id="cd00075">
    <property type="entry name" value="HATPase"/>
    <property type="match status" value="1"/>
</dbReference>
<dbReference type="AlphaFoldDB" id="B4VWZ5"/>
<dbReference type="InterPro" id="IPR036097">
    <property type="entry name" value="HisK_dim/P_sf"/>
</dbReference>
<dbReference type="GO" id="GO:0000155">
    <property type="term" value="F:phosphorelay sensor kinase activity"/>
    <property type="evidence" value="ECO:0007669"/>
    <property type="project" value="InterPro"/>
</dbReference>
<dbReference type="SMART" id="SM00388">
    <property type="entry name" value="HisKA"/>
    <property type="match status" value="1"/>
</dbReference>
<dbReference type="STRING" id="118168.MC7420_3775"/>
<feature type="domain" description="Histidine kinase" evidence="8">
    <location>
        <begin position="143"/>
        <end position="364"/>
    </location>
</feature>
<dbReference type="InterPro" id="IPR003661">
    <property type="entry name" value="HisK_dim/P_dom"/>
</dbReference>
<sequence>MLRRLLALKPTFFPQQQHHKTCWLIAGTFAVVIALEYATPSDYVFGYLYTGPILLANPRLNRSATLQVTLIASVLTLLNLLIPTVELTNPATVANRLIAVMALVATGWLSDRNRRYEEAIARHKAQLQAQTQLASIREDFVSTLTHDLKTPLLGAIETIKLFQGGQFGTITPPQEKVLRMMDRSHHASLQLIQTLLDVYRNDAEGLKLQRQPVNLVALAEEVIATFTDLAASRRVHILLNQSESDFRRSLWVNGDALQLQRVFANLLVNAINHSPRGGKVEVRVASPGEYQIVRMLDRGQGITEEELPHLFERFYQGHTNRQATGSGLGLYLTRQIIEAHGGTIWAENRKPKGALFGFKLPAYVNDK</sequence>
<feature type="transmembrane region" description="Helical" evidence="7">
    <location>
        <begin position="64"/>
        <end position="81"/>
    </location>
</feature>
<dbReference type="Gene3D" id="3.30.565.10">
    <property type="entry name" value="Histidine kinase-like ATPase, C-terminal domain"/>
    <property type="match status" value="1"/>
</dbReference>
<dbReference type="CDD" id="cd00082">
    <property type="entry name" value="HisKA"/>
    <property type="match status" value="1"/>
</dbReference>
<reference evidence="9 10" key="1">
    <citation type="submission" date="2008-07" db="EMBL/GenBank/DDBJ databases">
        <authorList>
            <person name="Tandeau de Marsac N."/>
            <person name="Ferriera S."/>
            <person name="Johnson J."/>
            <person name="Kravitz S."/>
            <person name="Beeson K."/>
            <person name="Sutton G."/>
            <person name="Rogers Y.-H."/>
            <person name="Friedman R."/>
            <person name="Frazier M."/>
            <person name="Venter J.C."/>
        </authorList>
    </citation>
    <scope>NUCLEOTIDE SEQUENCE [LARGE SCALE GENOMIC DNA]</scope>
    <source>
        <strain evidence="9 10">PCC 7420</strain>
    </source>
</reference>
<keyword evidence="7" id="KW-0812">Transmembrane</keyword>
<dbReference type="EC" id="2.7.13.3" evidence="2"/>
<dbReference type="SUPFAM" id="SSF47384">
    <property type="entry name" value="Homodimeric domain of signal transducing histidine kinase"/>
    <property type="match status" value="1"/>
</dbReference>
<dbReference type="PROSITE" id="PS50109">
    <property type="entry name" value="HIS_KIN"/>
    <property type="match status" value="1"/>
</dbReference>
<accession>B4VWZ5</accession>
<evidence type="ECO:0000256" key="1">
    <source>
        <dbReference type="ARBA" id="ARBA00000085"/>
    </source>
</evidence>
<evidence type="ECO:0000256" key="7">
    <source>
        <dbReference type="SAM" id="Phobius"/>
    </source>
</evidence>
<dbReference type="InterPro" id="IPR005467">
    <property type="entry name" value="His_kinase_dom"/>
</dbReference>
<gene>
    <name evidence="9" type="ORF">MC7420_3775</name>
</gene>
<dbReference type="SUPFAM" id="SSF55874">
    <property type="entry name" value="ATPase domain of HSP90 chaperone/DNA topoisomerase II/histidine kinase"/>
    <property type="match status" value="1"/>
</dbReference>
<protein>
    <recommendedName>
        <fullName evidence="2">histidine kinase</fullName>
        <ecNumber evidence="2">2.7.13.3</ecNumber>
    </recommendedName>
</protein>
<dbReference type="Proteomes" id="UP000003835">
    <property type="component" value="Unassembled WGS sequence"/>
</dbReference>
<evidence type="ECO:0000313" key="10">
    <source>
        <dbReference type="Proteomes" id="UP000003835"/>
    </source>
</evidence>
<organism evidence="9 10">
    <name type="scientific">Coleofasciculus chthonoplastes PCC 7420</name>
    <dbReference type="NCBI Taxonomy" id="118168"/>
    <lineage>
        <taxon>Bacteria</taxon>
        <taxon>Bacillati</taxon>
        <taxon>Cyanobacteriota</taxon>
        <taxon>Cyanophyceae</taxon>
        <taxon>Coleofasciculales</taxon>
        <taxon>Coleofasciculaceae</taxon>
        <taxon>Coleofasciculus</taxon>
    </lineage>
</organism>
<keyword evidence="10" id="KW-1185">Reference proteome</keyword>
<dbReference type="PRINTS" id="PR00344">
    <property type="entry name" value="BCTRLSENSOR"/>
</dbReference>
<evidence type="ECO:0000256" key="3">
    <source>
        <dbReference type="ARBA" id="ARBA00022553"/>
    </source>
</evidence>
<feature type="transmembrane region" description="Helical" evidence="7">
    <location>
        <begin position="93"/>
        <end position="110"/>
    </location>
</feature>
<comment type="catalytic activity">
    <reaction evidence="1">
        <text>ATP + protein L-histidine = ADP + protein N-phospho-L-histidine.</text>
        <dbReference type="EC" id="2.7.13.3"/>
    </reaction>
</comment>
<dbReference type="InterPro" id="IPR003594">
    <property type="entry name" value="HATPase_dom"/>
</dbReference>
<dbReference type="EMBL" id="DS989857">
    <property type="protein sequence ID" value="EDX73601.1"/>
    <property type="molecule type" value="Genomic_DNA"/>
</dbReference>
<dbReference type="SMART" id="SM00387">
    <property type="entry name" value="HATPase_c"/>
    <property type="match status" value="1"/>
</dbReference>
<keyword evidence="5 9" id="KW-0418">Kinase</keyword>
<keyword evidence="3" id="KW-0597">Phosphoprotein</keyword>
<dbReference type="HOGENOM" id="CLU_739281_0_0_3"/>
<dbReference type="InterPro" id="IPR036890">
    <property type="entry name" value="HATPase_C_sf"/>
</dbReference>
<evidence type="ECO:0000256" key="5">
    <source>
        <dbReference type="ARBA" id="ARBA00022777"/>
    </source>
</evidence>